<dbReference type="InterPro" id="IPR048764">
    <property type="entry name" value="PylC_N"/>
</dbReference>
<comment type="caution">
    <text evidence="3">The sequence shown here is derived from an EMBL/GenBank/DDBJ whole genome shotgun (WGS) entry which is preliminary data.</text>
</comment>
<dbReference type="Gene3D" id="3.30.470.20">
    <property type="entry name" value="ATP-grasp fold, B domain"/>
    <property type="match status" value="1"/>
</dbReference>
<gene>
    <name evidence="3" type="ORF">CP985_14555</name>
</gene>
<dbReference type="SUPFAM" id="SSF56059">
    <property type="entry name" value="Glutathione synthetase ATP-binding domain-like"/>
    <property type="match status" value="1"/>
</dbReference>
<organism evidence="3 4">
    <name type="scientific">Malaciobacter mytili LMG 24559</name>
    <dbReference type="NCBI Taxonomy" id="1032238"/>
    <lineage>
        <taxon>Bacteria</taxon>
        <taxon>Pseudomonadati</taxon>
        <taxon>Campylobacterota</taxon>
        <taxon>Epsilonproteobacteria</taxon>
        <taxon>Campylobacterales</taxon>
        <taxon>Arcobacteraceae</taxon>
        <taxon>Malaciobacter</taxon>
    </lineage>
</organism>
<dbReference type="InterPro" id="IPR013815">
    <property type="entry name" value="ATP_grasp_subdomain_1"/>
</dbReference>
<dbReference type="PANTHER" id="PTHR21621">
    <property type="entry name" value="RIBOSOMAL PROTEIN S6 MODIFICATION PROTEIN"/>
    <property type="match status" value="1"/>
</dbReference>
<keyword evidence="4" id="KW-1185">Reference proteome</keyword>
<dbReference type="KEGG" id="amyt:AMYT_0887"/>
<dbReference type="PROSITE" id="PS50975">
    <property type="entry name" value="ATP_GRASP"/>
    <property type="match status" value="1"/>
</dbReference>
<accession>A0AAX2ACF0</accession>
<dbReference type="RefSeq" id="WP_114841347.1">
    <property type="nucleotide sequence ID" value="NZ_CP031219.1"/>
</dbReference>
<keyword evidence="3" id="KW-0436">Ligase</keyword>
<dbReference type="Proteomes" id="UP000290092">
    <property type="component" value="Unassembled WGS sequence"/>
</dbReference>
<evidence type="ECO:0000313" key="4">
    <source>
        <dbReference type="Proteomes" id="UP000290092"/>
    </source>
</evidence>
<proteinExistence type="predicted"/>
<evidence type="ECO:0000313" key="3">
    <source>
        <dbReference type="EMBL" id="RXK12360.1"/>
    </source>
</evidence>
<dbReference type="Pfam" id="PF02655">
    <property type="entry name" value="ATP-grasp_3"/>
    <property type="match status" value="1"/>
</dbReference>
<feature type="domain" description="ATP-grasp" evidence="2">
    <location>
        <begin position="104"/>
        <end position="291"/>
    </location>
</feature>
<evidence type="ECO:0000256" key="1">
    <source>
        <dbReference type="PROSITE-ProRule" id="PRU00409"/>
    </source>
</evidence>
<reference evidence="3 4" key="1">
    <citation type="submission" date="2017-09" db="EMBL/GenBank/DDBJ databases">
        <title>Genomics of the genus Arcobacter.</title>
        <authorList>
            <person name="Perez-Cataluna A."/>
            <person name="Figueras M.J."/>
            <person name="Salas-Masso N."/>
        </authorList>
    </citation>
    <scope>NUCLEOTIDE SEQUENCE [LARGE SCALE GENOMIC DNA]</scope>
    <source>
        <strain evidence="3 4">CECT 7386</strain>
    </source>
</reference>
<dbReference type="AlphaFoldDB" id="A0AAX2ACF0"/>
<dbReference type="PANTHER" id="PTHR21621:SF0">
    <property type="entry name" value="BETA-CITRYLGLUTAMATE SYNTHASE B-RELATED"/>
    <property type="match status" value="1"/>
</dbReference>
<dbReference type="GO" id="GO:0005524">
    <property type="term" value="F:ATP binding"/>
    <property type="evidence" value="ECO:0007669"/>
    <property type="project" value="UniProtKB-UniRule"/>
</dbReference>
<dbReference type="Pfam" id="PF21360">
    <property type="entry name" value="PylC-like_N"/>
    <property type="match status" value="1"/>
</dbReference>
<dbReference type="InterPro" id="IPR011761">
    <property type="entry name" value="ATP-grasp"/>
</dbReference>
<dbReference type="NCBIfam" id="NF009402">
    <property type="entry name" value="PRK12767.1-1"/>
    <property type="match status" value="1"/>
</dbReference>
<dbReference type="InterPro" id="IPR003806">
    <property type="entry name" value="ATP-grasp_PylC-type"/>
</dbReference>
<dbReference type="Gene3D" id="3.30.1490.20">
    <property type="entry name" value="ATP-grasp fold, A domain"/>
    <property type="match status" value="1"/>
</dbReference>
<name>A0AAX2ACF0_9BACT</name>
<dbReference type="GO" id="GO:0005737">
    <property type="term" value="C:cytoplasm"/>
    <property type="evidence" value="ECO:0007669"/>
    <property type="project" value="TreeGrafter"/>
</dbReference>
<evidence type="ECO:0000259" key="2">
    <source>
        <dbReference type="PROSITE" id="PS50975"/>
    </source>
</evidence>
<dbReference type="EMBL" id="NXID01000090">
    <property type="protein sequence ID" value="RXK12360.1"/>
    <property type="molecule type" value="Genomic_DNA"/>
</dbReference>
<protein>
    <submittedName>
        <fullName evidence="3">ATP-dependent carboxylate-amine ligase</fullName>
    </submittedName>
</protein>
<keyword evidence="1" id="KW-0547">Nucleotide-binding</keyword>
<dbReference type="Gene3D" id="3.40.50.20">
    <property type="match status" value="1"/>
</dbReference>
<sequence length="339" mass="38435">MINVLVTGVGGGVGQGIIKSLKMINDLEINIITADMSPLAAGIYAGDKSYLVPACTSNEYIKRLEEIFLLEKIDHYFPGLDLELEFCAKNKEYFKKNFNVNVIISNLNTVQIANNKYLTFKFLEEHNFFHPKTFLPNEVEFEKLNYPVIVKPAIGSRSVGVSVANNQLELTSRLNNENGLIIQELIGTNEEEYTCTVVVVNKKVSDVMILKRVLRAGDTFRAEPIKSEIISKYITDLSLALEINGSCNFQLRIDEKGIPKVFEINSRFSGTTPFCSQLGLNPVEFYLKNFMNLEYEYSIDYESVVLRHWSEVLVKKDDIDELNNMKNIIPSIKATSQLF</sequence>
<dbReference type="GO" id="GO:0016879">
    <property type="term" value="F:ligase activity, forming carbon-nitrogen bonds"/>
    <property type="evidence" value="ECO:0007669"/>
    <property type="project" value="TreeGrafter"/>
</dbReference>
<dbReference type="GO" id="GO:0046872">
    <property type="term" value="F:metal ion binding"/>
    <property type="evidence" value="ECO:0007669"/>
    <property type="project" value="InterPro"/>
</dbReference>
<keyword evidence="1" id="KW-0067">ATP-binding</keyword>